<name>A0ABD2W995_9HYME</name>
<gene>
    <name evidence="1" type="ORF">TKK_015439</name>
</gene>
<dbReference type="EMBL" id="JBJJXI010000123">
    <property type="protein sequence ID" value="KAL3389175.1"/>
    <property type="molecule type" value="Genomic_DNA"/>
</dbReference>
<organism evidence="1 2">
    <name type="scientific">Trichogramma kaykai</name>
    <dbReference type="NCBI Taxonomy" id="54128"/>
    <lineage>
        <taxon>Eukaryota</taxon>
        <taxon>Metazoa</taxon>
        <taxon>Ecdysozoa</taxon>
        <taxon>Arthropoda</taxon>
        <taxon>Hexapoda</taxon>
        <taxon>Insecta</taxon>
        <taxon>Pterygota</taxon>
        <taxon>Neoptera</taxon>
        <taxon>Endopterygota</taxon>
        <taxon>Hymenoptera</taxon>
        <taxon>Apocrita</taxon>
        <taxon>Proctotrupomorpha</taxon>
        <taxon>Chalcidoidea</taxon>
        <taxon>Trichogrammatidae</taxon>
        <taxon>Trichogramma</taxon>
    </lineage>
</organism>
<dbReference type="AlphaFoldDB" id="A0ABD2W995"/>
<accession>A0ABD2W995</accession>
<reference evidence="1 2" key="1">
    <citation type="journal article" date="2024" name="bioRxiv">
        <title>A reference genome for Trichogramma kaykai: A tiny desert-dwelling parasitoid wasp with competing sex-ratio distorters.</title>
        <authorList>
            <person name="Culotta J."/>
            <person name="Lindsey A.R."/>
        </authorList>
    </citation>
    <scope>NUCLEOTIDE SEQUENCE [LARGE SCALE GENOMIC DNA]</scope>
    <source>
        <strain evidence="1 2">KSX58</strain>
    </source>
</reference>
<sequence>MPRSPPRSEHPSPRAWVRSPPDEFSRFVFSPGVVEPVPEVERVPLKKKTLAMSSASEAVKKTPITVRAGSDRITTISNLFNWFLNIKELPRHSKNSIFLASTNIKLIL</sequence>
<evidence type="ECO:0000313" key="1">
    <source>
        <dbReference type="EMBL" id="KAL3389175.1"/>
    </source>
</evidence>
<protein>
    <submittedName>
        <fullName evidence="1">Uncharacterized protein</fullName>
    </submittedName>
</protein>
<keyword evidence="2" id="KW-1185">Reference proteome</keyword>
<comment type="caution">
    <text evidence="1">The sequence shown here is derived from an EMBL/GenBank/DDBJ whole genome shotgun (WGS) entry which is preliminary data.</text>
</comment>
<dbReference type="Proteomes" id="UP001627154">
    <property type="component" value="Unassembled WGS sequence"/>
</dbReference>
<evidence type="ECO:0000313" key="2">
    <source>
        <dbReference type="Proteomes" id="UP001627154"/>
    </source>
</evidence>
<proteinExistence type="predicted"/>